<evidence type="ECO:0000256" key="3">
    <source>
        <dbReference type="ARBA" id="ARBA00022692"/>
    </source>
</evidence>
<feature type="transmembrane region" description="Helical" evidence="6">
    <location>
        <begin position="30"/>
        <end position="48"/>
    </location>
</feature>
<keyword evidence="8" id="KW-1185">Reference proteome</keyword>
<dbReference type="AlphaFoldDB" id="A0AAW5AYL4"/>
<evidence type="ECO:0000256" key="4">
    <source>
        <dbReference type="ARBA" id="ARBA00022989"/>
    </source>
</evidence>
<evidence type="ECO:0000256" key="6">
    <source>
        <dbReference type="SAM" id="Phobius"/>
    </source>
</evidence>
<dbReference type="RefSeq" id="WP_161464937.1">
    <property type="nucleotide sequence ID" value="NZ_JAIFZM010000001.1"/>
</dbReference>
<dbReference type="PANTHER" id="PTHR33931:SF2">
    <property type="entry name" value="HOLIN-LIKE PROTEIN CIDA"/>
    <property type="match status" value="1"/>
</dbReference>
<dbReference type="GO" id="GO:0005886">
    <property type="term" value="C:plasma membrane"/>
    <property type="evidence" value="ECO:0007669"/>
    <property type="project" value="UniProtKB-SubCell"/>
</dbReference>
<evidence type="ECO:0000313" key="8">
    <source>
        <dbReference type="Proteomes" id="UP001199631"/>
    </source>
</evidence>
<evidence type="ECO:0000256" key="5">
    <source>
        <dbReference type="ARBA" id="ARBA00023136"/>
    </source>
</evidence>
<keyword evidence="5 6" id="KW-0472">Membrane</keyword>
<organism evidence="7 8">
    <name type="scientific">Oceanobacillus jordanicus</name>
    <dbReference type="NCBI Taxonomy" id="2867266"/>
    <lineage>
        <taxon>Bacteria</taxon>
        <taxon>Bacillati</taxon>
        <taxon>Bacillota</taxon>
        <taxon>Bacilli</taxon>
        <taxon>Bacillales</taxon>
        <taxon>Bacillaceae</taxon>
        <taxon>Oceanobacillus</taxon>
    </lineage>
</organism>
<dbReference type="EMBL" id="JAIFZM010000001">
    <property type="protein sequence ID" value="MCG3417766.1"/>
    <property type="molecule type" value="Genomic_DNA"/>
</dbReference>
<comment type="subcellular location">
    <subcellularLocation>
        <location evidence="1">Cell membrane</location>
        <topology evidence="1">Multi-pass membrane protein</topology>
    </subcellularLocation>
</comment>
<dbReference type="PANTHER" id="PTHR33931">
    <property type="entry name" value="HOLIN-LIKE PROTEIN CIDA-RELATED"/>
    <property type="match status" value="1"/>
</dbReference>
<accession>A0AAW5AYL4</accession>
<evidence type="ECO:0000256" key="1">
    <source>
        <dbReference type="ARBA" id="ARBA00004651"/>
    </source>
</evidence>
<dbReference type="Proteomes" id="UP001199631">
    <property type="component" value="Unassembled WGS sequence"/>
</dbReference>
<protein>
    <submittedName>
        <fullName evidence="7">CidA/LrgA family protein</fullName>
    </submittedName>
</protein>
<proteinExistence type="predicted"/>
<name>A0AAW5AYL4_9BACI</name>
<feature type="transmembrane region" description="Helical" evidence="6">
    <location>
        <begin position="7"/>
        <end position="24"/>
    </location>
</feature>
<dbReference type="Pfam" id="PF03788">
    <property type="entry name" value="LrgA"/>
    <property type="match status" value="1"/>
</dbReference>
<sequence>MLNLGKIILHTIVLIGFYQVGLLIQTTFQLFVPGSVIGMILLFIFLSLKVIKVTWIENGARFIVDNLALFFIPVTVGILEYYDVFAGKGALLILIALVSTMLVMGISGATSQWLVRRRAEEHD</sequence>
<reference evidence="7 8" key="1">
    <citation type="journal article" date="2022" name="Evol. Bioinform. Online">
        <title>Draft Genome Sequence of Oceanobacillus jordanicus Strain GSFE11, a Halotolerant Plant Growth-Promoting Bacterial Endophyte Isolated From the Jordan Valley.</title>
        <authorList>
            <person name="Alhindi T."/>
            <person name="Albdaiwi R."/>
        </authorList>
    </citation>
    <scope>NUCLEOTIDE SEQUENCE [LARGE SCALE GENOMIC DNA]</scope>
    <source>
        <strain evidence="7 8">GSFE11</strain>
    </source>
</reference>
<dbReference type="NCBIfam" id="NF002460">
    <property type="entry name" value="PRK01658.1"/>
    <property type="match status" value="1"/>
</dbReference>
<comment type="caution">
    <text evidence="7">The sequence shown here is derived from an EMBL/GenBank/DDBJ whole genome shotgun (WGS) entry which is preliminary data.</text>
</comment>
<keyword evidence="4 6" id="KW-1133">Transmembrane helix</keyword>
<keyword evidence="3 6" id="KW-0812">Transmembrane</keyword>
<evidence type="ECO:0000256" key="2">
    <source>
        <dbReference type="ARBA" id="ARBA00022475"/>
    </source>
</evidence>
<feature type="transmembrane region" description="Helical" evidence="6">
    <location>
        <begin position="60"/>
        <end position="79"/>
    </location>
</feature>
<feature type="transmembrane region" description="Helical" evidence="6">
    <location>
        <begin position="91"/>
        <end position="115"/>
    </location>
</feature>
<keyword evidence="2" id="KW-1003">Cell membrane</keyword>
<evidence type="ECO:0000313" key="7">
    <source>
        <dbReference type="EMBL" id="MCG3417766.1"/>
    </source>
</evidence>
<dbReference type="InterPro" id="IPR005538">
    <property type="entry name" value="LrgA/CidA"/>
</dbReference>
<gene>
    <name evidence="7" type="ORF">K3T81_01275</name>
</gene>